<dbReference type="Pfam" id="PF13711">
    <property type="entry name" value="DUF4160"/>
    <property type="match status" value="1"/>
</dbReference>
<dbReference type="AlphaFoldDB" id="A0A450TTQ4"/>
<reference evidence="2" key="1">
    <citation type="submission" date="2019-02" db="EMBL/GenBank/DDBJ databases">
        <authorList>
            <person name="Gruber-Vodicka R. H."/>
            <person name="Seah K. B. B."/>
        </authorList>
    </citation>
    <scope>NUCLEOTIDE SEQUENCE</scope>
    <source>
        <strain evidence="2">BECK_BZ163</strain>
        <strain evidence="3">BECK_BZ164</strain>
        <strain evidence="1">BECK_BZ165</strain>
    </source>
</reference>
<gene>
    <name evidence="2" type="ORF">BECKFM1743A_GA0114220_106215</name>
    <name evidence="3" type="ORF">BECKFM1743B_GA0114221_106812</name>
    <name evidence="1" type="ORF">BECKFM1743C_GA0114222_105125</name>
</gene>
<organism evidence="2">
    <name type="scientific">Candidatus Kentrum sp. FM</name>
    <dbReference type="NCBI Taxonomy" id="2126340"/>
    <lineage>
        <taxon>Bacteria</taxon>
        <taxon>Pseudomonadati</taxon>
        <taxon>Pseudomonadota</taxon>
        <taxon>Gammaproteobacteria</taxon>
        <taxon>Candidatus Kentrum</taxon>
    </lineage>
</organism>
<dbReference type="EMBL" id="CAADFL010000681">
    <property type="protein sequence ID" value="VFK20250.1"/>
    <property type="molecule type" value="Genomic_DNA"/>
</dbReference>
<dbReference type="EMBL" id="CAADEZ010000621">
    <property type="protein sequence ID" value="VFJ72067.1"/>
    <property type="molecule type" value="Genomic_DNA"/>
</dbReference>
<evidence type="ECO:0008006" key="4">
    <source>
        <dbReference type="Google" id="ProtNLM"/>
    </source>
</evidence>
<evidence type="ECO:0000313" key="2">
    <source>
        <dbReference type="EMBL" id="VFJ72067.1"/>
    </source>
</evidence>
<evidence type="ECO:0000313" key="3">
    <source>
        <dbReference type="EMBL" id="VFK20250.1"/>
    </source>
</evidence>
<proteinExistence type="predicted"/>
<dbReference type="EMBL" id="CAADFA010000512">
    <property type="protein sequence ID" value="VFJ69139.1"/>
    <property type="molecule type" value="Genomic_DNA"/>
</dbReference>
<accession>A0A450TTQ4</accession>
<name>A0A450TTQ4_9GAMM</name>
<protein>
    <recommendedName>
        <fullName evidence="4">DUF4160 domain-containing protein</fullName>
    </recommendedName>
</protein>
<sequence length="90" mass="10501">MPIISMFYGIIIRMYLLDNKHHHLPHIHAKYAEFDASIRIDDGEILAGELPRKQLRLVQAWIELHRDELMADWEIAIAIGGENPYKIDPL</sequence>
<dbReference type="InterPro" id="IPR025427">
    <property type="entry name" value="DUF4160"/>
</dbReference>
<evidence type="ECO:0000313" key="1">
    <source>
        <dbReference type="EMBL" id="VFJ69139.1"/>
    </source>
</evidence>